<sequence>MVMVDLFQERETSPSHAVHIDWGSCRACLLTFLAWTDQVRCSSNKIQSSRGITRVGVLDSLLPPDCPEFGIPRHNKSDDSELPTETICKSLLTWSSRAKTDPTKLSSRWRTNSFPS</sequence>
<evidence type="ECO:0000256" key="1">
    <source>
        <dbReference type="SAM" id="MobiDB-lite"/>
    </source>
</evidence>
<comment type="caution">
    <text evidence="2">The sequence shown here is derived from an EMBL/GenBank/DDBJ whole genome shotgun (WGS) entry which is preliminary data.</text>
</comment>
<dbReference type="EMBL" id="LIHL02000010">
    <property type="protein sequence ID" value="KAF5457612.1"/>
    <property type="molecule type" value="Genomic_DNA"/>
</dbReference>
<protein>
    <submittedName>
        <fullName evidence="2">Uncharacterized protein</fullName>
    </submittedName>
</protein>
<reference evidence="2" key="1">
    <citation type="submission" date="2015-10" db="EMBL/GenBank/DDBJ databases">
        <authorList>
            <person name="Martinez-Garcia P.J."/>
            <person name="Crepeau M.W."/>
            <person name="Puiu D."/>
            <person name="Gonzalez-Ibeas D."/>
            <person name="Whalen J."/>
            <person name="Stevens K."/>
            <person name="Paul R."/>
            <person name="Butterfield T."/>
            <person name="Britton M."/>
            <person name="Reagan R."/>
            <person name="Chakraborty S."/>
            <person name="Walawage S.L."/>
            <person name="Vasquez-Gross H.A."/>
            <person name="Cardeno C."/>
            <person name="Famula R."/>
            <person name="Pratt K."/>
            <person name="Kuruganti S."/>
            <person name="Aradhya M.K."/>
            <person name="Leslie C.A."/>
            <person name="Dandekar A.M."/>
            <person name="Salzberg S.L."/>
            <person name="Wegrzyn J.L."/>
            <person name="Langley C.H."/>
            <person name="Neale D.B."/>
        </authorList>
    </citation>
    <scope>NUCLEOTIDE SEQUENCE</scope>
    <source>
        <tissue evidence="2">Leaves</tissue>
    </source>
</reference>
<proteinExistence type="predicted"/>
<evidence type="ECO:0000313" key="2">
    <source>
        <dbReference type="EMBL" id="KAF5457612.1"/>
    </source>
</evidence>
<accession>A0A833X325</accession>
<dbReference type="Proteomes" id="UP000619265">
    <property type="component" value="Unassembled WGS sequence"/>
</dbReference>
<evidence type="ECO:0000313" key="3">
    <source>
        <dbReference type="Proteomes" id="UP000619265"/>
    </source>
</evidence>
<name>A0A833X325_JUGRE</name>
<dbReference type="AlphaFoldDB" id="A0A833X325"/>
<gene>
    <name evidence="2" type="ORF">F2P56_021702</name>
</gene>
<reference evidence="2" key="2">
    <citation type="submission" date="2020-03" db="EMBL/GenBank/DDBJ databases">
        <title>Walnut 2.0.</title>
        <authorList>
            <person name="Marrano A."/>
            <person name="Britton M."/>
            <person name="Zimin A.V."/>
            <person name="Zaini P.A."/>
            <person name="Workman R."/>
            <person name="Puiu D."/>
            <person name="Bianco L."/>
            <person name="Allen B.J."/>
            <person name="Troggio M."/>
            <person name="Leslie C.A."/>
            <person name="Timp W."/>
            <person name="Dendekar A."/>
            <person name="Salzberg S.L."/>
            <person name="Neale D.B."/>
        </authorList>
    </citation>
    <scope>NUCLEOTIDE SEQUENCE</scope>
    <source>
        <tissue evidence="2">Leaves</tissue>
    </source>
</reference>
<organism evidence="2 3">
    <name type="scientific">Juglans regia</name>
    <name type="common">English walnut</name>
    <dbReference type="NCBI Taxonomy" id="51240"/>
    <lineage>
        <taxon>Eukaryota</taxon>
        <taxon>Viridiplantae</taxon>
        <taxon>Streptophyta</taxon>
        <taxon>Embryophyta</taxon>
        <taxon>Tracheophyta</taxon>
        <taxon>Spermatophyta</taxon>
        <taxon>Magnoliopsida</taxon>
        <taxon>eudicotyledons</taxon>
        <taxon>Gunneridae</taxon>
        <taxon>Pentapetalae</taxon>
        <taxon>rosids</taxon>
        <taxon>fabids</taxon>
        <taxon>Fagales</taxon>
        <taxon>Juglandaceae</taxon>
        <taxon>Juglans</taxon>
    </lineage>
</organism>
<feature type="region of interest" description="Disordered" evidence="1">
    <location>
        <begin position="97"/>
        <end position="116"/>
    </location>
</feature>
<dbReference type="Gramene" id="Jr10_06790_p2">
    <property type="protein sequence ID" value="cds.Jr10_06790_p2"/>
    <property type="gene ID" value="Jr10_06790"/>
</dbReference>